<sequence length="274" mass="29978">MSEGAGVSGFAKAITQFSDTYERQARLYPALLALSPIIVTAMALYGDRLGLISGVVSLLVAFGLLHLLSDYARSRGKENEQAMWRKWGGPPSTQVLRHRDGIFEPGELLGYHVKLATLMNKPFPSSAEEASDPQGADAVYAEACGMLRAATRDTKKFNLLFKDNISYGFRRNALGLRNIAVASCFVSLFWVAIRQGPSMWVSRYQAATTPEAFFTVNEVTAIGASLVMLLMWTTFITEKSVRAAAFSYARMLVSACEVLAAKPKASRGKKETVK</sequence>
<keyword evidence="1" id="KW-1133">Transmembrane helix</keyword>
<dbReference type="Proteomes" id="UP000093104">
    <property type="component" value="Unassembled WGS sequence"/>
</dbReference>
<feature type="transmembrane region" description="Helical" evidence="1">
    <location>
        <begin position="174"/>
        <end position="193"/>
    </location>
</feature>
<organism evidence="2 3">
    <name type="scientific">Pseudomonas syringae</name>
    <dbReference type="NCBI Taxonomy" id="317"/>
    <lineage>
        <taxon>Bacteria</taxon>
        <taxon>Pseudomonadati</taxon>
        <taxon>Pseudomonadota</taxon>
        <taxon>Gammaproteobacteria</taxon>
        <taxon>Pseudomonadales</taxon>
        <taxon>Pseudomonadaceae</taxon>
        <taxon>Pseudomonas</taxon>
    </lineage>
</organism>
<feature type="transmembrane region" description="Helical" evidence="1">
    <location>
        <begin position="27"/>
        <end position="45"/>
    </location>
</feature>
<evidence type="ECO:0000313" key="3">
    <source>
        <dbReference type="Proteomes" id="UP000093104"/>
    </source>
</evidence>
<keyword evidence="1" id="KW-0812">Transmembrane</keyword>
<gene>
    <name evidence="2" type="ORF">AFK24_24215</name>
</gene>
<feature type="transmembrane region" description="Helical" evidence="1">
    <location>
        <begin position="51"/>
        <end position="68"/>
    </location>
</feature>
<keyword evidence="1" id="KW-0472">Membrane</keyword>
<dbReference type="OrthoDB" id="2083198at2"/>
<evidence type="ECO:0000313" key="2">
    <source>
        <dbReference type="EMBL" id="OCR22228.1"/>
    </source>
</evidence>
<reference evidence="2 3" key="1">
    <citation type="submission" date="2015-07" db="EMBL/GenBank/DDBJ databases">
        <title>Draft genome sequence of a diazotrophic, plant growth-promoting rhizobacterium of the Pseudomonas syringae complex.</title>
        <authorList>
            <person name="Patten C.L."/>
            <person name="Jeong H."/>
        </authorList>
    </citation>
    <scope>NUCLEOTIDE SEQUENCE [LARGE SCALE GENOMIC DNA]</scope>
    <source>
        <strain evidence="2 3">GR12-2</strain>
    </source>
</reference>
<feature type="transmembrane region" description="Helical" evidence="1">
    <location>
        <begin position="213"/>
        <end position="232"/>
    </location>
</feature>
<dbReference type="EMBL" id="LGSI01000068">
    <property type="protein sequence ID" value="OCR22228.1"/>
    <property type="molecule type" value="Genomic_DNA"/>
</dbReference>
<evidence type="ECO:0000256" key="1">
    <source>
        <dbReference type="SAM" id="Phobius"/>
    </source>
</evidence>
<accession>A0A1C7Z153</accession>
<proteinExistence type="predicted"/>
<name>A0A1C7Z153_PSESX</name>
<dbReference type="AlphaFoldDB" id="A0A1C7Z153"/>
<protein>
    <submittedName>
        <fullName evidence="2">Uncharacterized protein</fullName>
    </submittedName>
</protein>
<dbReference type="RefSeq" id="WP_065835636.1">
    <property type="nucleotide sequence ID" value="NZ_LGSI01000068.1"/>
</dbReference>
<comment type="caution">
    <text evidence="2">The sequence shown here is derived from an EMBL/GenBank/DDBJ whole genome shotgun (WGS) entry which is preliminary data.</text>
</comment>